<accession>A0A495BIS8</accession>
<evidence type="ECO:0000313" key="1">
    <source>
        <dbReference type="EMBL" id="RKQ61254.1"/>
    </source>
</evidence>
<organism evidence="1 2">
    <name type="scientific">Vogesella indigofera</name>
    <name type="common">Pseudomonas indigofera</name>
    <dbReference type="NCBI Taxonomy" id="45465"/>
    <lineage>
        <taxon>Bacteria</taxon>
        <taxon>Pseudomonadati</taxon>
        <taxon>Pseudomonadota</taxon>
        <taxon>Betaproteobacteria</taxon>
        <taxon>Neisseriales</taxon>
        <taxon>Chromobacteriaceae</taxon>
        <taxon>Vogesella</taxon>
    </lineage>
</organism>
<protein>
    <submittedName>
        <fullName evidence="1">Uncharacterized protein</fullName>
    </submittedName>
</protein>
<proteinExistence type="predicted"/>
<gene>
    <name evidence="1" type="ORF">C8E02_1023</name>
</gene>
<evidence type="ECO:0000313" key="2">
    <source>
        <dbReference type="Proteomes" id="UP000279384"/>
    </source>
</evidence>
<dbReference type="EMBL" id="RBID01000011">
    <property type="protein sequence ID" value="RKQ61254.1"/>
    <property type="molecule type" value="Genomic_DNA"/>
</dbReference>
<comment type="caution">
    <text evidence="1">The sequence shown here is derived from an EMBL/GenBank/DDBJ whole genome shotgun (WGS) entry which is preliminary data.</text>
</comment>
<name>A0A495BIS8_VOGIN</name>
<reference evidence="1 2" key="1">
    <citation type="submission" date="2018-10" db="EMBL/GenBank/DDBJ databases">
        <title>Genomic Encyclopedia of Type Strains, Phase IV (KMG-IV): sequencing the most valuable type-strain genomes for metagenomic binning, comparative biology and taxonomic classification.</title>
        <authorList>
            <person name="Goeker M."/>
        </authorList>
    </citation>
    <scope>NUCLEOTIDE SEQUENCE [LARGE SCALE GENOMIC DNA]</scope>
    <source>
        <strain evidence="1 2">DSM 3303</strain>
    </source>
</reference>
<dbReference type="Proteomes" id="UP000279384">
    <property type="component" value="Unassembled WGS sequence"/>
</dbReference>
<sequence length="252" mass="27208">MTVPFHPVRYAASRPWAKRVAHLFEHGGKSAVADCDALLRRTLQAAPGGVGLDATRQEAEGLLAQAYGHFVRHGRQLLLCDAALGAALAATHPPKALPAAPTLPLAACFIALPDDCGAYVHSDEEGTWQVLMLAAGFAQGNSAWWQQNAEVLALTLRGGDSLQLPDIPAVQPWRAALLSLFNHLALLTQPRCQLAAASSPAEQAEALRRGELPVRRLLWEGELVQSDPYGKEGYWRRQASGAAERLVWVPPR</sequence>
<dbReference type="AlphaFoldDB" id="A0A495BIS8"/>
<dbReference type="RefSeq" id="WP_147424447.1">
    <property type="nucleotide sequence ID" value="NZ_RBID01000011.1"/>
</dbReference>